<dbReference type="Proteomes" id="UP000091897">
    <property type="component" value="Chromosome"/>
</dbReference>
<protein>
    <submittedName>
        <fullName evidence="2">Uncharacterized protein</fullName>
    </submittedName>
</protein>
<evidence type="ECO:0000256" key="1">
    <source>
        <dbReference type="SAM" id="MobiDB-lite"/>
    </source>
</evidence>
<gene>
    <name evidence="2" type="ORF">BAU06_16605</name>
</gene>
<dbReference type="EMBL" id="CP016170">
    <property type="protein sequence ID" value="ANN67706.1"/>
    <property type="molecule type" value="Genomic_DNA"/>
</dbReference>
<feature type="compositionally biased region" description="Basic and acidic residues" evidence="1">
    <location>
        <begin position="1"/>
        <end position="50"/>
    </location>
</feature>
<keyword evidence="3" id="KW-1185">Reference proteome</keyword>
<name>A0ABM6CUG9_9BORD</name>
<evidence type="ECO:0000313" key="3">
    <source>
        <dbReference type="Proteomes" id="UP000091897"/>
    </source>
</evidence>
<accession>A0ABM6CUG9</accession>
<organism evidence="2 3">
    <name type="scientific">Bordetella bronchialis</name>
    <dbReference type="NCBI Taxonomy" id="463025"/>
    <lineage>
        <taxon>Bacteria</taxon>
        <taxon>Pseudomonadati</taxon>
        <taxon>Pseudomonadota</taxon>
        <taxon>Betaproteobacteria</taxon>
        <taxon>Burkholderiales</taxon>
        <taxon>Alcaligenaceae</taxon>
        <taxon>Bordetella</taxon>
    </lineage>
</organism>
<proteinExistence type="predicted"/>
<feature type="compositionally biased region" description="Basic and acidic residues" evidence="1">
    <location>
        <begin position="64"/>
        <end position="88"/>
    </location>
</feature>
<evidence type="ECO:0000313" key="2">
    <source>
        <dbReference type="EMBL" id="ANN67706.1"/>
    </source>
</evidence>
<feature type="region of interest" description="Disordered" evidence="1">
    <location>
        <begin position="1"/>
        <end position="105"/>
    </location>
</feature>
<reference evidence="2 3" key="1">
    <citation type="submission" date="2016-06" db="EMBL/GenBank/DDBJ databases">
        <title>Complete genome sequences of Bordetella bronchialis and Bordetella flabilis.</title>
        <authorList>
            <person name="LiPuma J.J."/>
            <person name="Spilker T."/>
        </authorList>
    </citation>
    <scope>NUCLEOTIDE SEQUENCE [LARGE SCALE GENOMIC DNA]</scope>
    <source>
        <strain evidence="2 3">AU3182</strain>
    </source>
</reference>
<sequence>MKAARTDEHDKPAAHPAHDAAKQPEEKRREGPERVSHELDKQQDWDKAAQDRGYQPGDQGGYKGDYDQGKYETRDFGFPRKEDAERRVGSRQAEPSSATEGDRKK</sequence>
<dbReference type="RefSeq" id="WP_066352258.1">
    <property type="nucleotide sequence ID" value="NZ_CBCSFJ010000001.1"/>
</dbReference>